<dbReference type="InterPro" id="IPR003423">
    <property type="entry name" value="OMP_efflux"/>
</dbReference>
<comment type="caution">
    <text evidence="3">The sequence shown here is derived from an EMBL/GenBank/DDBJ whole genome shotgun (WGS) entry which is preliminary data.</text>
</comment>
<dbReference type="GO" id="GO:0015562">
    <property type="term" value="F:efflux transmembrane transporter activity"/>
    <property type="evidence" value="ECO:0007669"/>
    <property type="project" value="InterPro"/>
</dbReference>
<keyword evidence="2" id="KW-0732">Signal</keyword>
<sequence>MPVSHRFFASLLAVGALAGCAVGPDYQRPAIAAPDRFIGQAAVEQRPVTTIANLDAWWTGFDDPLMTRFVDLALTQNLDIAQASARVAQARAALGAATAALLPSGAVTAQGQKVYQSVDAPLGRLLDSTPGFSRNAAYYEGDIGASWEIDLFGGLQRSREAVRAEYEASAAAAVATRLAVAAQTADTYVTIRGLQARLAVARQQVDTRRRLLATVQMQHRNGVAAELQVRQAEGALAQVEATVPVLETGLDAAQNALDVLVGAQPGTHRPELDTITPIPVAPRLADAGTPGDLLRRRPDLIVAERRLAAANARIGAAIAEYYPKLSLSGLIGTAATASGDLFAHGATQAQGILGLRWRLFDFGRIDAQIAAARGQTSEALAAYRLAALRASEDVEDAFSALVKREAQMRTLARGETALARARETSFAAYQGGIVSLIEVLDADSDLLQTRDAKAQAQAEAARAAIASFRALGGGWEVTQNAHNDTPFNVSAR</sequence>
<evidence type="ECO:0000256" key="2">
    <source>
        <dbReference type="RuleBase" id="RU362097"/>
    </source>
</evidence>
<keyword evidence="2" id="KW-1134">Transmembrane beta strand</keyword>
<comment type="similarity">
    <text evidence="1 2">Belongs to the outer membrane factor (OMF) (TC 1.B.17) family.</text>
</comment>
<feature type="chain" id="PRO_5006989485" evidence="2">
    <location>
        <begin position="19"/>
        <end position="492"/>
    </location>
</feature>
<name>A0A103ZYN9_BURCE</name>
<proteinExistence type="inferred from homology"/>
<dbReference type="SUPFAM" id="SSF56954">
    <property type="entry name" value="Outer membrane efflux proteins (OEP)"/>
    <property type="match status" value="1"/>
</dbReference>
<keyword evidence="2" id="KW-0812">Transmembrane</keyword>
<dbReference type="AlphaFoldDB" id="A0A103ZYN9"/>
<keyword evidence="2" id="KW-0564">Palmitate</keyword>
<dbReference type="EMBL" id="LOYH01000012">
    <property type="protein sequence ID" value="KVK88523.1"/>
    <property type="molecule type" value="Genomic_DNA"/>
</dbReference>
<protein>
    <submittedName>
        <fullName evidence="3">RND transporter</fullName>
    </submittedName>
</protein>
<gene>
    <name evidence="3" type="ORF">WS90_04380</name>
</gene>
<organism evidence="3 4">
    <name type="scientific">Burkholderia cepacia</name>
    <name type="common">Pseudomonas cepacia</name>
    <dbReference type="NCBI Taxonomy" id="292"/>
    <lineage>
        <taxon>Bacteria</taxon>
        <taxon>Pseudomonadati</taxon>
        <taxon>Pseudomonadota</taxon>
        <taxon>Betaproteobacteria</taxon>
        <taxon>Burkholderiales</taxon>
        <taxon>Burkholderiaceae</taxon>
        <taxon>Burkholderia</taxon>
        <taxon>Burkholderia cepacia complex</taxon>
    </lineage>
</organism>
<reference evidence="3 4" key="1">
    <citation type="submission" date="2015-11" db="EMBL/GenBank/DDBJ databases">
        <title>Expanding the genomic diversity of Burkholderia species for the development of highly accurate diagnostics.</title>
        <authorList>
            <person name="Sahl J."/>
            <person name="Keim P."/>
            <person name="Wagner D."/>
        </authorList>
    </citation>
    <scope>NUCLEOTIDE SEQUENCE [LARGE SCALE GENOMIC DNA]</scope>
    <source>
        <strain evidence="3 4">MSMB1302</strain>
    </source>
</reference>
<feature type="signal peptide" evidence="2">
    <location>
        <begin position="1"/>
        <end position="18"/>
    </location>
</feature>
<accession>A0A103ZYN9</accession>
<evidence type="ECO:0000313" key="3">
    <source>
        <dbReference type="EMBL" id="KVK88523.1"/>
    </source>
</evidence>
<evidence type="ECO:0000256" key="1">
    <source>
        <dbReference type="ARBA" id="ARBA00007613"/>
    </source>
</evidence>
<keyword evidence="2" id="KW-0472">Membrane</keyword>
<dbReference type="PANTHER" id="PTHR30203:SF25">
    <property type="entry name" value="OUTER MEMBRANE PROTEIN-RELATED"/>
    <property type="match status" value="1"/>
</dbReference>
<dbReference type="Gene3D" id="2.20.200.10">
    <property type="entry name" value="Outer membrane efflux proteins (OEP)"/>
    <property type="match status" value="1"/>
</dbReference>
<dbReference type="Gene3D" id="1.20.1600.10">
    <property type="entry name" value="Outer membrane efflux proteins (OEP)"/>
    <property type="match status" value="1"/>
</dbReference>
<dbReference type="PANTHER" id="PTHR30203">
    <property type="entry name" value="OUTER MEMBRANE CATION EFFLUX PROTEIN"/>
    <property type="match status" value="1"/>
</dbReference>
<evidence type="ECO:0000313" key="4">
    <source>
        <dbReference type="Proteomes" id="UP000069001"/>
    </source>
</evidence>
<dbReference type="RefSeq" id="WP_059727667.1">
    <property type="nucleotide sequence ID" value="NZ_LOYH01000012.1"/>
</dbReference>
<keyword evidence="2" id="KW-0449">Lipoprotein</keyword>
<dbReference type="NCBIfam" id="TIGR01845">
    <property type="entry name" value="outer_NodT"/>
    <property type="match status" value="1"/>
</dbReference>
<dbReference type="PROSITE" id="PS51257">
    <property type="entry name" value="PROKAR_LIPOPROTEIN"/>
    <property type="match status" value="1"/>
</dbReference>
<dbReference type="Proteomes" id="UP000069001">
    <property type="component" value="Unassembled WGS sequence"/>
</dbReference>
<dbReference type="GO" id="GO:0005886">
    <property type="term" value="C:plasma membrane"/>
    <property type="evidence" value="ECO:0007669"/>
    <property type="project" value="UniProtKB-SubCell"/>
</dbReference>
<dbReference type="Pfam" id="PF02321">
    <property type="entry name" value="OEP"/>
    <property type="match status" value="2"/>
</dbReference>
<dbReference type="InterPro" id="IPR010131">
    <property type="entry name" value="MdtP/NodT-like"/>
</dbReference>
<comment type="subcellular location">
    <subcellularLocation>
        <location evidence="2">Cell membrane</location>
        <topology evidence="2">Lipid-anchor</topology>
    </subcellularLocation>
</comment>